<evidence type="ECO:0000256" key="4">
    <source>
        <dbReference type="ARBA" id="ARBA00022729"/>
    </source>
</evidence>
<dbReference type="AlphaFoldDB" id="A0A0G2YKK3"/>
<proteinExistence type="evidence at transcript level"/>
<keyword evidence="3" id="KW-0964">Secreted</keyword>
<dbReference type="CDD" id="cd23992">
    <property type="entry name" value="PBP_GOBP"/>
    <property type="match status" value="1"/>
</dbReference>
<dbReference type="GO" id="GO:0007608">
    <property type="term" value="P:sensory perception of smell"/>
    <property type="evidence" value="ECO:0007669"/>
    <property type="project" value="TreeGrafter"/>
</dbReference>
<dbReference type="GO" id="GO:0005549">
    <property type="term" value="F:odorant binding"/>
    <property type="evidence" value="ECO:0007669"/>
    <property type="project" value="InterPro"/>
</dbReference>
<reference evidence="6" key="2">
    <citation type="submission" date="2015-05" db="EMBL/GenBank/DDBJ databases">
        <authorList>
            <person name="Ju Q."/>
            <person name="Li X."/>
            <person name="Jiang X.J."/>
            <person name="Qu M.J."/>
        </authorList>
    </citation>
    <scope>NUCLEOTIDE SEQUENCE</scope>
</reference>
<sequence>MKFDACLVIVLIFALVLIECESLPVFENNVNQINEACSKETGISNDISKNLTTTGTMPEPSETYFKFLECLYKRQGYFDEQGNVSYSNIENFLSNYYEKGILRKAMAPCESVPVGSSLGERAYNVGNCIIKKLTLMEAQEDEDSINSSEESTNTI</sequence>
<evidence type="ECO:0000256" key="5">
    <source>
        <dbReference type="SAM" id="SignalP"/>
    </source>
</evidence>
<dbReference type="InterPro" id="IPR006170">
    <property type="entry name" value="PBP/GOBP"/>
</dbReference>
<feature type="chain" id="PRO_5005182438" evidence="5">
    <location>
        <begin position="23"/>
        <end position="155"/>
    </location>
</feature>
<reference evidence="6" key="1">
    <citation type="journal article" date="2014" name="Arch. Insect Biochem. Physiol.">
        <title>Transcriptome and tissue-specific expression analysis of Obp and Csp genes in the dark black chafer.</title>
        <authorList>
            <person name="Ju Q."/>
            <person name="Li X."/>
            <person name="Jiang X.J."/>
            <person name="Qu M.J."/>
            <person name="Guo X.Q."/>
            <person name="Han Z.J."/>
            <person name="Li F."/>
        </authorList>
    </citation>
    <scope>NUCLEOTIDE SEQUENCE</scope>
</reference>
<comment type="subcellular location">
    <subcellularLocation>
        <location evidence="1">Secreted</location>
    </subcellularLocation>
</comment>
<organism evidence="6">
    <name type="scientific">Holotrichia parallela</name>
    <name type="common">Dark black chafer beetle</name>
    <name type="synonym">Pedinotrichia parallela</name>
    <dbReference type="NCBI Taxonomy" id="93412"/>
    <lineage>
        <taxon>Eukaryota</taxon>
        <taxon>Metazoa</taxon>
        <taxon>Ecdysozoa</taxon>
        <taxon>Arthropoda</taxon>
        <taxon>Hexapoda</taxon>
        <taxon>Insecta</taxon>
        <taxon>Pterygota</taxon>
        <taxon>Neoptera</taxon>
        <taxon>Endopterygota</taxon>
        <taxon>Coleoptera</taxon>
        <taxon>Polyphaga</taxon>
        <taxon>Scarabaeiformia</taxon>
        <taxon>Scarabaeidae</taxon>
        <taxon>Melolonthinae</taxon>
        <taxon>Holotrichia</taxon>
    </lineage>
</organism>
<dbReference type="EMBL" id="KR733551">
    <property type="protein sequence ID" value="AKI84363.1"/>
    <property type="molecule type" value="mRNA"/>
</dbReference>
<keyword evidence="4 5" id="KW-0732">Signal</keyword>
<evidence type="ECO:0000256" key="2">
    <source>
        <dbReference type="ARBA" id="ARBA00008098"/>
    </source>
</evidence>
<dbReference type="GO" id="GO:0005615">
    <property type="term" value="C:extracellular space"/>
    <property type="evidence" value="ECO:0007669"/>
    <property type="project" value="TreeGrafter"/>
</dbReference>
<evidence type="ECO:0000256" key="1">
    <source>
        <dbReference type="ARBA" id="ARBA00004613"/>
    </source>
</evidence>
<dbReference type="PANTHER" id="PTHR11857">
    <property type="entry name" value="ODORANT BINDING PROTEIN-RELATED"/>
    <property type="match status" value="1"/>
</dbReference>
<dbReference type="PANTHER" id="PTHR11857:SF43">
    <property type="entry name" value="GEO07291P1-RELATED"/>
    <property type="match status" value="1"/>
</dbReference>
<accession>A0A0G2YKK3</accession>
<evidence type="ECO:0000256" key="3">
    <source>
        <dbReference type="ARBA" id="ARBA00022525"/>
    </source>
</evidence>
<dbReference type="Gene3D" id="1.10.238.20">
    <property type="entry name" value="Pheromone/general odorant binding protein domain"/>
    <property type="match status" value="1"/>
</dbReference>
<dbReference type="SUPFAM" id="SSF47565">
    <property type="entry name" value="Insect pheromone/odorant-binding proteins"/>
    <property type="match status" value="1"/>
</dbReference>
<protein>
    <submittedName>
        <fullName evidence="6">OBP5</fullName>
    </submittedName>
</protein>
<dbReference type="InterPro" id="IPR036728">
    <property type="entry name" value="PBP_GOBP_sf"/>
</dbReference>
<evidence type="ECO:0000313" key="6">
    <source>
        <dbReference type="EMBL" id="AKI84363.1"/>
    </source>
</evidence>
<dbReference type="Pfam" id="PF01395">
    <property type="entry name" value="PBP_GOBP"/>
    <property type="match status" value="1"/>
</dbReference>
<comment type="similarity">
    <text evidence="2">Belongs to the PBP/GOBP family.</text>
</comment>
<name>A0A0G2YKK3_HOLPA</name>
<feature type="signal peptide" evidence="5">
    <location>
        <begin position="1"/>
        <end position="22"/>
    </location>
</feature>